<feature type="region of interest" description="Disordered" evidence="1">
    <location>
        <begin position="48"/>
        <end position="74"/>
    </location>
</feature>
<keyword evidence="3" id="KW-1185">Reference proteome</keyword>
<reference evidence="4" key="2">
    <citation type="submission" date="2020-10" db="UniProtKB">
        <authorList>
            <consortium name="WormBaseParasite"/>
        </authorList>
    </citation>
    <scope>IDENTIFICATION</scope>
</reference>
<proteinExistence type="predicted"/>
<protein>
    <submittedName>
        <fullName evidence="4">Neuropeptide</fullName>
    </submittedName>
</protein>
<feature type="chain" id="PRO_5028941644" evidence="2">
    <location>
        <begin position="27"/>
        <end position="101"/>
    </location>
</feature>
<feature type="signal peptide" evidence="2">
    <location>
        <begin position="1"/>
        <end position="26"/>
    </location>
</feature>
<accession>A0A7E4VZY6</accession>
<evidence type="ECO:0000256" key="2">
    <source>
        <dbReference type="SAM" id="SignalP"/>
    </source>
</evidence>
<dbReference type="Proteomes" id="UP000492821">
    <property type="component" value="Unassembled WGS sequence"/>
</dbReference>
<evidence type="ECO:0000313" key="3">
    <source>
        <dbReference type="Proteomes" id="UP000492821"/>
    </source>
</evidence>
<feature type="compositionally biased region" description="Basic and acidic residues" evidence="1">
    <location>
        <begin position="53"/>
        <end position="69"/>
    </location>
</feature>
<evidence type="ECO:0000313" key="4">
    <source>
        <dbReference type="WBParaSite" id="Pan_g4849.t1"/>
    </source>
</evidence>
<evidence type="ECO:0000256" key="1">
    <source>
        <dbReference type="SAM" id="MobiDB-lite"/>
    </source>
</evidence>
<dbReference type="AlphaFoldDB" id="A0A7E4VZY6"/>
<dbReference type="WBParaSite" id="Pan_g4849.t1">
    <property type="protein sequence ID" value="Pan_g4849.t1"/>
    <property type="gene ID" value="Pan_g4849"/>
</dbReference>
<reference evidence="3" key="1">
    <citation type="journal article" date="2013" name="Genetics">
        <title>The draft genome and transcriptome of Panagrellus redivivus are shaped by the harsh demands of a free-living lifestyle.</title>
        <authorList>
            <person name="Srinivasan J."/>
            <person name="Dillman A.R."/>
            <person name="Macchietto M.G."/>
            <person name="Heikkinen L."/>
            <person name="Lakso M."/>
            <person name="Fracchia K.M."/>
            <person name="Antoshechkin I."/>
            <person name="Mortazavi A."/>
            <person name="Wong G."/>
            <person name="Sternberg P.W."/>
        </authorList>
    </citation>
    <scope>NUCLEOTIDE SEQUENCE [LARGE SCALE GENOMIC DNA]</scope>
    <source>
        <strain evidence="3">MT8872</strain>
    </source>
</reference>
<organism evidence="3 4">
    <name type="scientific">Panagrellus redivivus</name>
    <name type="common">Microworm</name>
    <dbReference type="NCBI Taxonomy" id="6233"/>
    <lineage>
        <taxon>Eukaryota</taxon>
        <taxon>Metazoa</taxon>
        <taxon>Ecdysozoa</taxon>
        <taxon>Nematoda</taxon>
        <taxon>Chromadorea</taxon>
        <taxon>Rhabditida</taxon>
        <taxon>Tylenchina</taxon>
        <taxon>Panagrolaimomorpha</taxon>
        <taxon>Panagrolaimoidea</taxon>
        <taxon>Panagrolaimidae</taxon>
        <taxon>Panagrellus</taxon>
    </lineage>
</organism>
<sequence length="101" mass="11437">MSRTTVVCTYVFMAVLLLGVVAEARAQAISPGSFTDFRFYRLFGLRPQNNNRESSKRSLFDGDDSESRITAKRGGSINKVRGNERYWLGFGKRSYGDLEDQ</sequence>
<name>A0A7E4VZY6_PANRE</name>
<keyword evidence="2" id="KW-0732">Signal</keyword>